<evidence type="ECO:0000313" key="2">
    <source>
        <dbReference type="EMBL" id="PWV70682.1"/>
    </source>
</evidence>
<feature type="transmembrane region" description="Helical" evidence="1">
    <location>
        <begin position="285"/>
        <end position="309"/>
    </location>
</feature>
<feature type="transmembrane region" description="Helical" evidence="1">
    <location>
        <begin position="82"/>
        <end position="101"/>
    </location>
</feature>
<feature type="transmembrane region" description="Helical" evidence="1">
    <location>
        <begin position="121"/>
        <end position="145"/>
    </location>
</feature>
<proteinExistence type="predicted"/>
<feature type="transmembrane region" description="Helical" evidence="1">
    <location>
        <begin position="157"/>
        <end position="176"/>
    </location>
</feature>
<accession>A0A317N6N6</accession>
<keyword evidence="3" id="KW-1185">Reference proteome</keyword>
<feature type="transmembrane region" description="Helical" evidence="1">
    <location>
        <begin position="21"/>
        <end position="41"/>
    </location>
</feature>
<dbReference type="RefSeq" id="WP_110040427.1">
    <property type="nucleotide sequence ID" value="NZ_QGTL01000012.1"/>
</dbReference>
<dbReference type="Proteomes" id="UP000246410">
    <property type="component" value="Unassembled WGS sequence"/>
</dbReference>
<keyword evidence="1" id="KW-1133">Transmembrane helix</keyword>
<comment type="caution">
    <text evidence="2">The sequence shown here is derived from an EMBL/GenBank/DDBJ whole genome shotgun (WGS) entry which is preliminary data.</text>
</comment>
<organism evidence="2 3">
    <name type="scientific">Nocardia neocaledoniensis</name>
    <dbReference type="NCBI Taxonomy" id="236511"/>
    <lineage>
        <taxon>Bacteria</taxon>
        <taxon>Bacillati</taxon>
        <taxon>Actinomycetota</taxon>
        <taxon>Actinomycetes</taxon>
        <taxon>Mycobacteriales</taxon>
        <taxon>Nocardiaceae</taxon>
        <taxon>Nocardia</taxon>
    </lineage>
</organism>
<feature type="transmembrane region" description="Helical" evidence="1">
    <location>
        <begin position="219"/>
        <end position="239"/>
    </location>
</feature>
<name>A0A317N6N6_9NOCA</name>
<reference evidence="2 3" key="1">
    <citation type="submission" date="2018-05" db="EMBL/GenBank/DDBJ databases">
        <title>Genomic Encyclopedia of Type Strains, Phase IV (KMG-IV): sequencing the most valuable type-strain genomes for metagenomic binning, comparative biology and taxonomic classification.</title>
        <authorList>
            <person name="Goeker M."/>
        </authorList>
    </citation>
    <scope>NUCLEOTIDE SEQUENCE [LARGE SCALE GENOMIC DNA]</scope>
    <source>
        <strain evidence="2 3">DSM 44717</strain>
    </source>
</reference>
<gene>
    <name evidence="2" type="ORF">DFR69_112102</name>
</gene>
<sequence>MSVLPSLDSLPRRRSPLHRPLLWFAAVNAVLVVVGVVGMLVDDRVIAGSTAWFKPTKFAISFVLYSVALAWLISLRPKASRLTSAMATVIVVAGAVEQLIIFGQVIRGTRSHYNMTTTFDAVLWVTMGSTILVLFVATMVVAAQLSFARYGDLATTWSIRLGLAITLVGLGLGNLMPNRESGVTDIAGAHTVGAPDGTPGMPLTGWSTTHGDLRIPHFFGMHALQVLPLFAALLLILAPRIPVLASVRARLGLVWTMALGYAATLALVTWQALRGQPLIHPDRATLTAAAAILTLVVTGTLVSIASATLTRKAVTA</sequence>
<feature type="transmembrane region" description="Helical" evidence="1">
    <location>
        <begin position="56"/>
        <end position="75"/>
    </location>
</feature>
<feature type="transmembrane region" description="Helical" evidence="1">
    <location>
        <begin position="251"/>
        <end position="273"/>
    </location>
</feature>
<evidence type="ECO:0000313" key="3">
    <source>
        <dbReference type="Proteomes" id="UP000246410"/>
    </source>
</evidence>
<protein>
    <submittedName>
        <fullName evidence="2">Uncharacterized protein</fullName>
    </submittedName>
</protein>
<dbReference type="AlphaFoldDB" id="A0A317N6N6"/>
<dbReference type="EMBL" id="QGTL01000012">
    <property type="protein sequence ID" value="PWV70682.1"/>
    <property type="molecule type" value="Genomic_DNA"/>
</dbReference>
<evidence type="ECO:0000256" key="1">
    <source>
        <dbReference type="SAM" id="Phobius"/>
    </source>
</evidence>
<keyword evidence="1" id="KW-0812">Transmembrane</keyword>
<keyword evidence="1" id="KW-0472">Membrane</keyword>